<keyword evidence="2" id="KW-0812">Transmembrane</keyword>
<dbReference type="GeneID" id="115925058"/>
<dbReference type="KEGG" id="spu:115925058"/>
<accession>A0A7M7T038</accession>
<dbReference type="InParanoid" id="A0A7M7T038"/>
<keyword evidence="2" id="KW-1133">Transmembrane helix</keyword>
<dbReference type="AlphaFoldDB" id="A0A7M7T038"/>
<keyword evidence="4" id="KW-1185">Reference proteome</keyword>
<evidence type="ECO:0000256" key="2">
    <source>
        <dbReference type="SAM" id="Phobius"/>
    </source>
</evidence>
<evidence type="ECO:0000313" key="4">
    <source>
        <dbReference type="Proteomes" id="UP000007110"/>
    </source>
</evidence>
<feature type="region of interest" description="Disordered" evidence="1">
    <location>
        <begin position="38"/>
        <end position="57"/>
    </location>
</feature>
<reference evidence="4" key="1">
    <citation type="submission" date="2015-02" db="EMBL/GenBank/DDBJ databases">
        <title>Genome sequencing for Strongylocentrotus purpuratus.</title>
        <authorList>
            <person name="Murali S."/>
            <person name="Liu Y."/>
            <person name="Vee V."/>
            <person name="English A."/>
            <person name="Wang M."/>
            <person name="Skinner E."/>
            <person name="Han Y."/>
            <person name="Muzny D.M."/>
            <person name="Worley K.C."/>
            <person name="Gibbs R.A."/>
        </authorList>
    </citation>
    <scope>NUCLEOTIDE SEQUENCE</scope>
</reference>
<dbReference type="Proteomes" id="UP000007110">
    <property type="component" value="Unassembled WGS sequence"/>
</dbReference>
<dbReference type="OMA" id="YQEMATI"/>
<reference evidence="3" key="2">
    <citation type="submission" date="2021-01" db="UniProtKB">
        <authorList>
            <consortium name="EnsemblMetazoa"/>
        </authorList>
    </citation>
    <scope>IDENTIFICATION</scope>
</reference>
<name>A0A7M7T038_STRPU</name>
<protein>
    <submittedName>
        <fullName evidence="3">Uncharacterized protein</fullName>
    </submittedName>
</protein>
<sequence>MATLGVLIGLIVVVVALLLYAVTITFLLIQLRRKVPTRTEENGPDPYMDLGPRPDADTTYQEMAITSTASSKKPGERRLPSSNLIYENQNVSQSANEINEGVDYENVLTPM</sequence>
<feature type="transmembrane region" description="Helical" evidence="2">
    <location>
        <begin position="6"/>
        <end position="29"/>
    </location>
</feature>
<dbReference type="EnsemblMetazoa" id="XM_030988212">
    <property type="protein sequence ID" value="XP_030844072"/>
    <property type="gene ID" value="LOC115925058"/>
</dbReference>
<dbReference type="RefSeq" id="XP_030844072.1">
    <property type="nucleotide sequence ID" value="XM_030988212.1"/>
</dbReference>
<evidence type="ECO:0000256" key="1">
    <source>
        <dbReference type="SAM" id="MobiDB-lite"/>
    </source>
</evidence>
<keyword evidence="2" id="KW-0472">Membrane</keyword>
<evidence type="ECO:0000313" key="3">
    <source>
        <dbReference type="EnsemblMetazoa" id="XP_030844072"/>
    </source>
</evidence>
<dbReference type="OrthoDB" id="10210293at2759"/>
<proteinExistence type="predicted"/>
<organism evidence="3 4">
    <name type="scientific">Strongylocentrotus purpuratus</name>
    <name type="common">Purple sea urchin</name>
    <dbReference type="NCBI Taxonomy" id="7668"/>
    <lineage>
        <taxon>Eukaryota</taxon>
        <taxon>Metazoa</taxon>
        <taxon>Echinodermata</taxon>
        <taxon>Eleutherozoa</taxon>
        <taxon>Echinozoa</taxon>
        <taxon>Echinoidea</taxon>
        <taxon>Euechinoidea</taxon>
        <taxon>Echinacea</taxon>
        <taxon>Camarodonta</taxon>
        <taxon>Echinidea</taxon>
        <taxon>Strongylocentrotidae</taxon>
        <taxon>Strongylocentrotus</taxon>
    </lineage>
</organism>